<dbReference type="Proteomes" id="UP000054538">
    <property type="component" value="Unassembled WGS sequence"/>
</dbReference>
<evidence type="ECO:0000256" key="1">
    <source>
        <dbReference type="SAM" id="MobiDB-lite"/>
    </source>
</evidence>
<dbReference type="AlphaFoldDB" id="A0A0D0DEG6"/>
<feature type="region of interest" description="Disordered" evidence="1">
    <location>
        <begin position="26"/>
        <end position="75"/>
    </location>
</feature>
<name>A0A0D0DEG6_9AGAM</name>
<protein>
    <submittedName>
        <fullName evidence="2">Uncharacterized protein</fullName>
    </submittedName>
</protein>
<reference evidence="2 3" key="1">
    <citation type="submission" date="2014-04" db="EMBL/GenBank/DDBJ databases">
        <authorList>
            <consortium name="DOE Joint Genome Institute"/>
            <person name="Kuo A."/>
            <person name="Kohler A."/>
            <person name="Jargeat P."/>
            <person name="Nagy L.G."/>
            <person name="Floudas D."/>
            <person name="Copeland A."/>
            <person name="Barry K.W."/>
            <person name="Cichocki N."/>
            <person name="Veneault-Fourrey C."/>
            <person name="LaButti K."/>
            <person name="Lindquist E.A."/>
            <person name="Lipzen A."/>
            <person name="Lundell T."/>
            <person name="Morin E."/>
            <person name="Murat C."/>
            <person name="Sun H."/>
            <person name="Tunlid A."/>
            <person name="Henrissat B."/>
            <person name="Grigoriev I.V."/>
            <person name="Hibbett D.S."/>
            <person name="Martin F."/>
            <person name="Nordberg H.P."/>
            <person name="Cantor M.N."/>
            <person name="Hua S.X."/>
        </authorList>
    </citation>
    <scope>NUCLEOTIDE SEQUENCE [LARGE SCALE GENOMIC DNA]</scope>
    <source>
        <strain evidence="2 3">Ve08.2h10</strain>
    </source>
</reference>
<dbReference type="InParanoid" id="A0A0D0DEG6"/>
<feature type="compositionally biased region" description="Basic residues" evidence="1">
    <location>
        <begin position="43"/>
        <end position="55"/>
    </location>
</feature>
<proteinExistence type="predicted"/>
<reference evidence="3" key="2">
    <citation type="submission" date="2015-01" db="EMBL/GenBank/DDBJ databases">
        <title>Evolutionary Origins and Diversification of the Mycorrhizal Mutualists.</title>
        <authorList>
            <consortium name="DOE Joint Genome Institute"/>
            <consortium name="Mycorrhizal Genomics Consortium"/>
            <person name="Kohler A."/>
            <person name="Kuo A."/>
            <person name="Nagy L.G."/>
            <person name="Floudas D."/>
            <person name="Copeland A."/>
            <person name="Barry K.W."/>
            <person name="Cichocki N."/>
            <person name="Veneault-Fourrey C."/>
            <person name="LaButti K."/>
            <person name="Lindquist E.A."/>
            <person name="Lipzen A."/>
            <person name="Lundell T."/>
            <person name="Morin E."/>
            <person name="Murat C."/>
            <person name="Riley R."/>
            <person name="Ohm R."/>
            <person name="Sun H."/>
            <person name="Tunlid A."/>
            <person name="Henrissat B."/>
            <person name="Grigoriev I.V."/>
            <person name="Hibbett D.S."/>
            <person name="Martin F."/>
        </authorList>
    </citation>
    <scope>NUCLEOTIDE SEQUENCE [LARGE SCALE GENOMIC DNA]</scope>
    <source>
        <strain evidence="3">Ve08.2h10</strain>
    </source>
</reference>
<dbReference type="HOGENOM" id="CLU_1907335_0_0_1"/>
<keyword evidence="3" id="KW-1185">Reference proteome</keyword>
<evidence type="ECO:0000313" key="3">
    <source>
        <dbReference type="Proteomes" id="UP000054538"/>
    </source>
</evidence>
<accession>A0A0D0DEG6</accession>
<dbReference type="OrthoDB" id="2659396at2759"/>
<dbReference type="EMBL" id="KN826320">
    <property type="protein sequence ID" value="KIK79289.1"/>
    <property type="molecule type" value="Genomic_DNA"/>
</dbReference>
<gene>
    <name evidence="2" type="ORF">PAXRUDRAFT_16405</name>
</gene>
<organism evidence="2 3">
    <name type="scientific">Paxillus rubicundulus Ve08.2h10</name>
    <dbReference type="NCBI Taxonomy" id="930991"/>
    <lineage>
        <taxon>Eukaryota</taxon>
        <taxon>Fungi</taxon>
        <taxon>Dikarya</taxon>
        <taxon>Basidiomycota</taxon>
        <taxon>Agaricomycotina</taxon>
        <taxon>Agaricomycetes</taxon>
        <taxon>Agaricomycetidae</taxon>
        <taxon>Boletales</taxon>
        <taxon>Paxilineae</taxon>
        <taxon>Paxillaceae</taxon>
        <taxon>Paxillus</taxon>
    </lineage>
</organism>
<evidence type="ECO:0000313" key="2">
    <source>
        <dbReference type="EMBL" id="KIK79289.1"/>
    </source>
</evidence>
<sequence>MAVGHAWRSIDYVAYLHWLSLRSMKKEEEDEGVTIKTTTEPQKKRRKVTKKHHKRVFDIAPQHMDEDPPNSKKGTLPFATMVSKMWKEKYPEMKILEGGEWLEGFYCRLRDGEVLQEDASYLKELAEWHERDE</sequence>